<sequence>MSSEQETLEDLTGRRAKATPFIGESSGEKAANACSHLVKFCCAYPWDFQRRPYRFVGEKSAAMFNTGSYRSLTRVQGSETIFTAYVVTLKYHCFLVWGVVSFRRISNTLHRSSSASLVGRLKLLCDYLKLFCVQGREAMELCGRPQHARPAPHRPYAKDVELACSVSVVALTRVTTAKVCFVATISEVPRQLLRMAGSDLKEDCLSPGQFYVACFRVSFACTRRRDILDIDLERDCRNVGDVPVNGQHPAYSSFTVTDRLQRGKKKKSPDHVQSVKGKISFPQRLTNRRQQFERTESSEIQRVAHRALNSRTLVPFRSLDREHPLNNSNGVTLPRADRGYLRIRGRCPLTAAEEALDSATRVLVVPMCFDLLCWSVPAWRLGSAVKVLPAFTEGRLRLQLLVDSVPSGGEDVTELHCLAPIMGGVDSSTLVLGGFYGGRNFTERGVFFHLEAARATNARIQFDLASDVKVLHQRNFLILDFRFVDLGSKVRDRD</sequence>
<proteinExistence type="predicted"/>
<protein>
    <submittedName>
        <fullName evidence="1">Uncharacterized protein</fullName>
    </submittedName>
</protein>
<evidence type="ECO:0000313" key="2">
    <source>
        <dbReference type="Proteomes" id="UP001159363"/>
    </source>
</evidence>
<gene>
    <name evidence="1" type="ORF">PR048_032768</name>
</gene>
<name>A0ABQ9G5Y8_9NEOP</name>
<reference evidence="1 2" key="1">
    <citation type="submission" date="2023-02" db="EMBL/GenBank/DDBJ databases">
        <title>LHISI_Scaffold_Assembly.</title>
        <authorList>
            <person name="Stuart O.P."/>
            <person name="Cleave R."/>
            <person name="Magrath M.J.L."/>
            <person name="Mikheyev A.S."/>
        </authorList>
    </citation>
    <scope>NUCLEOTIDE SEQUENCE [LARGE SCALE GENOMIC DNA]</scope>
    <source>
        <strain evidence="1">Daus_M_001</strain>
        <tissue evidence="1">Leg muscle</tissue>
    </source>
</reference>
<comment type="caution">
    <text evidence="1">The sequence shown here is derived from an EMBL/GenBank/DDBJ whole genome shotgun (WGS) entry which is preliminary data.</text>
</comment>
<keyword evidence="2" id="KW-1185">Reference proteome</keyword>
<accession>A0ABQ9G5Y8</accession>
<dbReference type="EMBL" id="JARBHB010000016">
    <property type="protein sequence ID" value="KAJ8866906.1"/>
    <property type="molecule type" value="Genomic_DNA"/>
</dbReference>
<organism evidence="1 2">
    <name type="scientific">Dryococelus australis</name>
    <dbReference type="NCBI Taxonomy" id="614101"/>
    <lineage>
        <taxon>Eukaryota</taxon>
        <taxon>Metazoa</taxon>
        <taxon>Ecdysozoa</taxon>
        <taxon>Arthropoda</taxon>
        <taxon>Hexapoda</taxon>
        <taxon>Insecta</taxon>
        <taxon>Pterygota</taxon>
        <taxon>Neoptera</taxon>
        <taxon>Polyneoptera</taxon>
        <taxon>Phasmatodea</taxon>
        <taxon>Verophasmatodea</taxon>
        <taxon>Anareolatae</taxon>
        <taxon>Phasmatidae</taxon>
        <taxon>Eurycanthinae</taxon>
        <taxon>Dryococelus</taxon>
    </lineage>
</organism>
<dbReference type="Proteomes" id="UP001159363">
    <property type="component" value="Chromosome 15"/>
</dbReference>
<evidence type="ECO:0000313" key="1">
    <source>
        <dbReference type="EMBL" id="KAJ8866906.1"/>
    </source>
</evidence>